<gene>
    <name evidence="3" type="ORF">SAMN05216218_11025</name>
</gene>
<dbReference type="STRING" id="660518.SAMN05216218_11025"/>
<dbReference type="AlphaFoldDB" id="A0A1G7P8I5"/>
<dbReference type="EMBL" id="FNBK01000010">
    <property type="protein sequence ID" value="SDF82626.1"/>
    <property type="molecule type" value="Genomic_DNA"/>
</dbReference>
<dbReference type="InterPro" id="IPR036390">
    <property type="entry name" value="WH_DNA-bd_sf"/>
</dbReference>
<accession>A0A1G7P8I5</accession>
<dbReference type="SUPFAM" id="SSF46785">
    <property type="entry name" value="Winged helix' DNA-binding domain"/>
    <property type="match status" value="1"/>
</dbReference>
<protein>
    <submittedName>
        <fullName evidence="3">Predicted transcriptional regulator, contains HTH domain</fullName>
    </submittedName>
</protein>
<organism evidence="3 4">
    <name type="scientific">Halorientalis regularis</name>
    <dbReference type="NCBI Taxonomy" id="660518"/>
    <lineage>
        <taxon>Archaea</taxon>
        <taxon>Methanobacteriati</taxon>
        <taxon>Methanobacteriota</taxon>
        <taxon>Stenosarchaea group</taxon>
        <taxon>Halobacteria</taxon>
        <taxon>Halobacteriales</taxon>
        <taxon>Haloarculaceae</taxon>
        <taxon>Halorientalis</taxon>
    </lineage>
</organism>
<dbReference type="OrthoDB" id="11410at2157"/>
<keyword evidence="4" id="KW-1185">Reference proteome</keyword>
<dbReference type="Proteomes" id="UP000199076">
    <property type="component" value="Unassembled WGS sequence"/>
</dbReference>
<dbReference type="RefSeq" id="WP_092693220.1">
    <property type="nucleotide sequence ID" value="NZ_FNBK01000010.1"/>
</dbReference>
<sequence>MSADSVAEVLHLFHKRHDVFRCLCDDEFDKQAVEERTGASRPTVDRAFRELEDAGILTSTGTVYELTNFGDLCCAEFERVAGTLGTLTEAESLLSHLPRDAGFDMRLLEGAEIHHAEDHAPHEPLTEMVDLARSAGEFYGYSNRIIPYIVEGFHRLTVEEGLPARLILSEEVVETGLANYPEKFGAIVDADTTTVYATEHAYNYGAAVGDGRVAVSVSNDMDRLLAVVTNDTDAAVEWVEEFLDGIVASDSTRER</sequence>
<feature type="domain" description="Methanogenesis regulatory protein FilR1 middle" evidence="1">
    <location>
        <begin position="121"/>
        <end position="243"/>
    </location>
</feature>
<dbReference type="Pfam" id="PF08350">
    <property type="entry name" value="FilR1_middle"/>
    <property type="match status" value="1"/>
</dbReference>
<evidence type="ECO:0000313" key="4">
    <source>
        <dbReference type="Proteomes" id="UP000199076"/>
    </source>
</evidence>
<feature type="domain" description="HVO-A0261-like N-terminal" evidence="2">
    <location>
        <begin position="8"/>
        <end position="84"/>
    </location>
</feature>
<dbReference type="InterPro" id="IPR057527">
    <property type="entry name" value="HVO_A0261-like_N"/>
</dbReference>
<evidence type="ECO:0000259" key="2">
    <source>
        <dbReference type="Pfam" id="PF25213"/>
    </source>
</evidence>
<evidence type="ECO:0000313" key="3">
    <source>
        <dbReference type="EMBL" id="SDF82626.1"/>
    </source>
</evidence>
<name>A0A1G7P8I5_9EURY</name>
<dbReference type="InterPro" id="IPR013561">
    <property type="entry name" value="FilR1_middle_dom"/>
</dbReference>
<dbReference type="Pfam" id="PF25213">
    <property type="entry name" value="HVO_A0261_N"/>
    <property type="match status" value="1"/>
</dbReference>
<evidence type="ECO:0000259" key="1">
    <source>
        <dbReference type="Pfam" id="PF08350"/>
    </source>
</evidence>
<reference evidence="4" key="1">
    <citation type="submission" date="2016-10" db="EMBL/GenBank/DDBJ databases">
        <authorList>
            <person name="Varghese N."/>
            <person name="Submissions S."/>
        </authorList>
    </citation>
    <scope>NUCLEOTIDE SEQUENCE [LARGE SCALE GENOMIC DNA]</scope>
    <source>
        <strain evidence="4">IBRC-M 10760</strain>
    </source>
</reference>
<proteinExistence type="predicted"/>